<evidence type="ECO:0000313" key="9">
    <source>
        <dbReference type="EMBL" id="MET4757424.1"/>
    </source>
</evidence>
<protein>
    <recommendedName>
        <fullName evidence="8">Probable membrane transporter protein</fullName>
    </recommendedName>
</protein>
<comment type="caution">
    <text evidence="9">The sequence shown here is derived from an EMBL/GenBank/DDBJ whole genome shotgun (WGS) entry which is preliminary data.</text>
</comment>
<keyword evidence="7 8" id="KW-0472">Membrane</keyword>
<keyword evidence="10" id="KW-1185">Reference proteome</keyword>
<gene>
    <name evidence="9" type="ORF">V5J35_002616</name>
</gene>
<keyword evidence="4 8" id="KW-1003">Cell membrane</keyword>
<feature type="transmembrane region" description="Helical" evidence="8">
    <location>
        <begin position="199"/>
        <end position="221"/>
    </location>
</feature>
<accession>A0ABV2SJW4</accession>
<feature type="transmembrane region" description="Helical" evidence="8">
    <location>
        <begin position="87"/>
        <end position="105"/>
    </location>
</feature>
<feature type="transmembrane region" description="Helical" evidence="8">
    <location>
        <begin position="50"/>
        <end position="67"/>
    </location>
</feature>
<proteinExistence type="inferred from homology"/>
<feature type="transmembrane region" description="Helical" evidence="8">
    <location>
        <begin position="171"/>
        <end position="193"/>
    </location>
</feature>
<evidence type="ECO:0000256" key="3">
    <source>
        <dbReference type="ARBA" id="ARBA00022448"/>
    </source>
</evidence>
<dbReference type="PANTHER" id="PTHR30269">
    <property type="entry name" value="TRANSMEMBRANE PROTEIN YFCA"/>
    <property type="match status" value="1"/>
</dbReference>
<evidence type="ECO:0000256" key="8">
    <source>
        <dbReference type="RuleBase" id="RU363041"/>
    </source>
</evidence>
<evidence type="ECO:0000313" key="10">
    <source>
        <dbReference type="Proteomes" id="UP001549366"/>
    </source>
</evidence>
<feature type="transmembrane region" description="Helical" evidence="8">
    <location>
        <begin position="136"/>
        <end position="159"/>
    </location>
</feature>
<reference evidence="9 10" key="1">
    <citation type="submission" date="2024-06" db="EMBL/GenBank/DDBJ databases">
        <title>Genomic Encyclopedia of Type Strains, Phase V (KMG-V): Genome sequencing to study the core and pangenomes of soil and plant-associated prokaryotes.</title>
        <authorList>
            <person name="Whitman W."/>
        </authorList>
    </citation>
    <scope>NUCLEOTIDE SEQUENCE [LARGE SCALE GENOMIC DNA]</scope>
    <source>
        <strain evidence="9 10">NE40</strain>
    </source>
</reference>
<comment type="subcellular location">
    <subcellularLocation>
        <location evidence="1 8">Cell membrane</location>
        <topology evidence="1 8">Multi-pass membrane protein</topology>
    </subcellularLocation>
</comment>
<evidence type="ECO:0000256" key="4">
    <source>
        <dbReference type="ARBA" id="ARBA00022475"/>
    </source>
</evidence>
<keyword evidence="3" id="KW-0813">Transport</keyword>
<dbReference type="EMBL" id="JBEWTB010000002">
    <property type="protein sequence ID" value="MET4757424.1"/>
    <property type="molecule type" value="Genomic_DNA"/>
</dbReference>
<evidence type="ECO:0000256" key="7">
    <source>
        <dbReference type="ARBA" id="ARBA00023136"/>
    </source>
</evidence>
<sequence>MPDLFIPELSIPELSIPELWLVFAAFFTSTMTAVFGIGGGVMLIGLMPGAIPATAIIPVHGLVQLSSNVSRAWFGRRFIRWDYLKRFLPGAIVGTVLASQFVLSINMDYIPLVLGLFLLIITWAPIPSLQHLPARFFSFGIIHSLMSTLGGAAGPLLAAFLSREGFNRDTLVATFAAFMSTSHLLKVSAFTALGFDFMAWLPLMLLMSISVILGSWFGTRIRPVIPEINFKTIFRWIITLLALRMMVLSLLEIF</sequence>
<keyword evidence="6 8" id="KW-1133">Transmembrane helix</keyword>
<dbReference type="InterPro" id="IPR052017">
    <property type="entry name" value="TSUP"/>
</dbReference>
<feature type="transmembrane region" description="Helical" evidence="8">
    <location>
        <begin position="233"/>
        <end position="251"/>
    </location>
</feature>
<dbReference type="Pfam" id="PF01925">
    <property type="entry name" value="TauE"/>
    <property type="match status" value="1"/>
</dbReference>
<name>A0ABV2SJW4_9GAMM</name>
<organism evidence="9 10">
    <name type="scientific">Endozoicomonas lisbonensis</name>
    <dbReference type="NCBI Taxonomy" id="3120522"/>
    <lineage>
        <taxon>Bacteria</taxon>
        <taxon>Pseudomonadati</taxon>
        <taxon>Pseudomonadota</taxon>
        <taxon>Gammaproteobacteria</taxon>
        <taxon>Oceanospirillales</taxon>
        <taxon>Endozoicomonadaceae</taxon>
        <taxon>Endozoicomonas</taxon>
    </lineage>
</organism>
<dbReference type="InterPro" id="IPR002781">
    <property type="entry name" value="TM_pro_TauE-like"/>
</dbReference>
<dbReference type="Proteomes" id="UP001549366">
    <property type="component" value="Unassembled WGS sequence"/>
</dbReference>
<comment type="similarity">
    <text evidence="2 8">Belongs to the 4-toluene sulfonate uptake permease (TSUP) (TC 2.A.102) family.</text>
</comment>
<feature type="transmembrane region" description="Helical" evidence="8">
    <location>
        <begin position="112"/>
        <end position="130"/>
    </location>
</feature>
<keyword evidence="5 8" id="KW-0812">Transmembrane</keyword>
<evidence type="ECO:0000256" key="5">
    <source>
        <dbReference type="ARBA" id="ARBA00022692"/>
    </source>
</evidence>
<evidence type="ECO:0000256" key="6">
    <source>
        <dbReference type="ARBA" id="ARBA00022989"/>
    </source>
</evidence>
<evidence type="ECO:0000256" key="2">
    <source>
        <dbReference type="ARBA" id="ARBA00009142"/>
    </source>
</evidence>
<dbReference type="PANTHER" id="PTHR30269:SF37">
    <property type="entry name" value="MEMBRANE TRANSPORTER PROTEIN"/>
    <property type="match status" value="1"/>
</dbReference>
<feature type="transmembrane region" description="Helical" evidence="8">
    <location>
        <begin position="20"/>
        <end position="43"/>
    </location>
</feature>
<evidence type="ECO:0000256" key="1">
    <source>
        <dbReference type="ARBA" id="ARBA00004651"/>
    </source>
</evidence>
<dbReference type="RefSeq" id="WP_354007582.1">
    <property type="nucleotide sequence ID" value="NZ_JBEWTA010000001.1"/>
</dbReference>